<evidence type="ECO:0000256" key="1">
    <source>
        <dbReference type="ARBA" id="ARBA00022617"/>
    </source>
</evidence>
<dbReference type="PRINTS" id="PR00363">
    <property type="entry name" value="CYTOCHROMEB5"/>
</dbReference>
<keyword evidence="2 5" id="KW-0479">Metal-binding</keyword>
<sequence>MSLPKPVLITATMGLVSRTGGDIDKPPVEERSATCDACPFCDDVCGDPACAACAAKKTTRRTRYTMCEVRRHTTVDSCWLVAGTTVYDVTSFLRRHPAGTMSIVRHAGGRDCAEDFSFHSAKAQKLWANHKIGRLVRCPSEKSSPSFCLIS</sequence>
<keyword evidence="3 5" id="KW-0408">Iron</keyword>
<comment type="similarity">
    <text evidence="4 5">Belongs to the cytochrome b5 family.</text>
</comment>
<evidence type="ECO:0000256" key="5">
    <source>
        <dbReference type="RuleBase" id="RU362121"/>
    </source>
</evidence>
<reference evidence="7" key="1">
    <citation type="submission" date="2023-01" db="EMBL/GenBank/DDBJ databases">
        <title>Metagenome sequencing of chrysophaentin producing Chrysophaeum taylorii.</title>
        <authorList>
            <person name="Davison J."/>
            <person name="Bewley C."/>
        </authorList>
    </citation>
    <scope>NUCLEOTIDE SEQUENCE</scope>
    <source>
        <strain evidence="7">NIES-1699</strain>
    </source>
</reference>
<dbReference type="PROSITE" id="PS50255">
    <property type="entry name" value="CYTOCHROME_B5_2"/>
    <property type="match status" value="1"/>
</dbReference>
<dbReference type="Gene3D" id="3.10.120.10">
    <property type="entry name" value="Cytochrome b5-like heme/steroid binding domain"/>
    <property type="match status" value="1"/>
</dbReference>
<comment type="caution">
    <text evidence="7">The sequence shown here is derived from an EMBL/GenBank/DDBJ whole genome shotgun (WGS) entry which is preliminary data.</text>
</comment>
<protein>
    <recommendedName>
        <fullName evidence="6">Cytochrome b5 heme-binding domain-containing protein</fullName>
    </recommendedName>
</protein>
<accession>A0AAD7XJ46</accession>
<feature type="domain" description="Cytochrome b5 heme-binding" evidence="6">
    <location>
        <begin position="61"/>
        <end position="136"/>
    </location>
</feature>
<dbReference type="Pfam" id="PF00173">
    <property type="entry name" value="Cyt-b5"/>
    <property type="match status" value="1"/>
</dbReference>
<name>A0AAD7XJ46_9STRA</name>
<dbReference type="SUPFAM" id="SSF55856">
    <property type="entry name" value="Cytochrome b5-like heme/steroid binding domain"/>
    <property type="match status" value="1"/>
</dbReference>
<dbReference type="InterPro" id="IPR050668">
    <property type="entry name" value="Cytochrome_b5"/>
</dbReference>
<dbReference type="InterPro" id="IPR001199">
    <property type="entry name" value="Cyt_B5-like_heme/steroid-bd"/>
</dbReference>
<dbReference type="PANTHER" id="PTHR19359">
    <property type="entry name" value="CYTOCHROME B5"/>
    <property type="match status" value="1"/>
</dbReference>
<evidence type="ECO:0000313" key="8">
    <source>
        <dbReference type="Proteomes" id="UP001230188"/>
    </source>
</evidence>
<evidence type="ECO:0000313" key="7">
    <source>
        <dbReference type="EMBL" id="KAJ8601318.1"/>
    </source>
</evidence>
<gene>
    <name evidence="7" type="ORF">CTAYLR_007216</name>
</gene>
<evidence type="ECO:0000256" key="2">
    <source>
        <dbReference type="ARBA" id="ARBA00022723"/>
    </source>
</evidence>
<dbReference type="GO" id="GO:0046872">
    <property type="term" value="F:metal ion binding"/>
    <property type="evidence" value="ECO:0007669"/>
    <property type="project" value="UniProtKB-UniRule"/>
</dbReference>
<evidence type="ECO:0000256" key="3">
    <source>
        <dbReference type="ARBA" id="ARBA00023004"/>
    </source>
</evidence>
<dbReference type="PANTHER" id="PTHR19359:SF146">
    <property type="entry name" value="B5, PUTATIVE-RELATED"/>
    <property type="match status" value="1"/>
</dbReference>
<organism evidence="7 8">
    <name type="scientific">Chrysophaeum taylorii</name>
    <dbReference type="NCBI Taxonomy" id="2483200"/>
    <lineage>
        <taxon>Eukaryota</taxon>
        <taxon>Sar</taxon>
        <taxon>Stramenopiles</taxon>
        <taxon>Ochrophyta</taxon>
        <taxon>Pelagophyceae</taxon>
        <taxon>Pelagomonadales</taxon>
        <taxon>Pelagomonadaceae</taxon>
        <taxon>Chrysophaeum</taxon>
    </lineage>
</organism>
<dbReference type="InterPro" id="IPR036400">
    <property type="entry name" value="Cyt_B5-like_heme/steroid_sf"/>
</dbReference>
<dbReference type="PROSITE" id="PS00191">
    <property type="entry name" value="CYTOCHROME_B5_1"/>
    <property type="match status" value="1"/>
</dbReference>
<proteinExistence type="inferred from homology"/>
<dbReference type="GO" id="GO:0016020">
    <property type="term" value="C:membrane"/>
    <property type="evidence" value="ECO:0007669"/>
    <property type="project" value="TreeGrafter"/>
</dbReference>
<keyword evidence="1 5" id="KW-0349">Heme</keyword>
<dbReference type="EMBL" id="JAQMWT010000439">
    <property type="protein sequence ID" value="KAJ8601318.1"/>
    <property type="molecule type" value="Genomic_DNA"/>
</dbReference>
<dbReference type="GO" id="GO:0020037">
    <property type="term" value="F:heme binding"/>
    <property type="evidence" value="ECO:0007669"/>
    <property type="project" value="UniProtKB-UniRule"/>
</dbReference>
<dbReference type="SMART" id="SM01117">
    <property type="entry name" value="Cyt-b5"/>
    <property type="match status" value="1"/>
</dbReference>
<evidence type="ECO:0000259" key="6">
    <source>
        <dbReference type="PROSITE" id="PS50255"/>
    </source>
</evidence>
<evidence type="ECO:0000256" key="4">
    <source>
        <dbReference type="ARBA" id="ARBA00038168"/>
    </source>
</evidence>
<keyword evidence="8" id="KW-1185">Reference proteome</keyword>
<dbReference type="InterPro" id="IPR018506">
    <property type="entry name" value="Cyt_B5_heme-BS"/>
</dbReference>
<dbReference type="Proteomes" id="UP001230188">
    <property type="component" value="Unassembled WGS sequence"/>
</dbReference>
<dbReference type="AlphaFoldDB" id="A0AAD7XJ46"/>